<evidence type="ECO:0000259" key="2">
    <source>
        <dbReference type="Pfam" id="PF01979"/>
    </source>
</evidence>
<dbReference type="Proteomes" id="UP000219440">
    <property type="component" value="Unassembled WGS sequence"/>
</dbReference>
<dbReference type="Gene3D" id="2.30.40.10">
    <property type="entry name" value="Urease, subunit C, domain 1"/>
    <property type="match status" value="1"/>
</dbReference>
<dbReference type="InterPro" id="IPR006680">
    <property type="entry name" value="Amidohydro-rel"/>
</dbReference>
<dbReference type="Pfam" id="PF01979">
    <property type="entry name" value="Amidohydro_1"/>
    <property type="match status" value="1"/>
</dbReference>
<proteinExistence type="predicted"/>
<dbReference type="PANTHER" id="PTHR43794:SF11">
    <property type="entry name" value="AMIDOHYDROLASE-RELATED DOMAIN-CONTAINING PROTEIN"/>
    <property type="match status" value="1"/>
</dbReference>
<dbReference type="AlphaFoldDB" id="A0A2C8YRV5"/>
<dbReference type="InterPro" id="IPR032466">
    <property type="entry name" value="Metal_Hydrolase"/>
</dbReference>
<organism evidence="3 4">
    <name type="scientific">Salinibacterium xinjiangense</name>
    <dbReference type="NCBI Taxonomy" id="386302"/>
    <lineage>
        <taxon>Bacteria</taxon>
        <taxon>Bacillati</taxon>
        <taxon>Actinomycetota</taxon>
        <taxon>Actinomycetes</taxon>
        <taxon>Micrococcales</taxon>
        <taxon>Microbacteriaceae</taxon>
        <taxon>Salinibacterium</taxon>
    </lineage>
</organism>
<protein>
    <submittedName>
        <fullName evidence="3">Cytosine/adenosine deaminase</fullName>
    </submittedName>
</protein>
<dbReference type="OrthoDB" id="3189065at2"/>
<sequence>MQETAGNAHDIWLVQNRVMLLVTNARLITIAPVGPDVIDEGWMLVADDGRIDSVGSGTPPRVEAAEVLDVGGSFVAPGFVSSHSHLFTSGLRGLGVDATLYGWCDSMLGFTANASAENIYWSSLHGSLDFLSNGVTTAFDFTDPRLSWVPMIDGVRSGNGVLRDIDYVLRQADAKADSGIRYINAVGMDVTVGSDDEIFERFAAVVAHDARADPSQMLGSAVFGAVQWSPRRDAAELEVEAMRRFGVINQAHFLETREEVELQRSKFEWYAEADALGPSLVFGHFIQTTAEIIDRAASAGSGMSWQPASNGRLASGIADLPRMREKGMTIGVGLDDQACTDISDPWQNMRIGIYQQRAATGDPNAMSPADMLRMHTLGSAQVLGIADRVGSLEPGKFADFVVVDPRSPDMGPLWHPIDNYVLSSSLRNLKQVYVGGRLVNENGISTSPLAAEATAKVHEQLPAIAAQHGWPA</sequence>
<dbReference type="InterPro" id="IPR050287">
    <property type="entry name" value="MTA/SAH_deaminase"/>
</dbReference>
<dbReference type="SUPFAM" id="SSF51338">
    <property type="entry name" value="Composite domain of metallo-dependent hydrolases"/>
    <property type="match status" value="1"/>
</dbReference>
<evidence type="ECO:0000313" key="4">
    <source>
        <dbReference type="Proteomes" id="UP000219440"/>
    </source>
</evidence>
<feature type="domain" description="Amidohydrolase-related" evidence="2">
    <location>
        <begin position="74"/>
        <end position="439"/>
    </location>
</feature>
<name>A0A2C8YRV5_9MICO</name>
<dbReference type="GO" id="GO:0016810">
    <property type="term" value="F:hydrolase activity, acting on carbon-nitrogen (but not peptide) bonds"/>
    <property type="evidence" value="ECO:0007669"/>
    <property type="project" value="InterPro"/>
</dbReference>
<evidence type="ECO:0000256" key="1">
    <source>
        <dbReference type="ARBA" id="ARBA00022801"/>
    </source>
</evidence>
<reference evidence="3 4" key="1">
    <citation type="submission" date="2017-09" db="EMBL/GenBank/DDBJ databases">
        <authorList>
            <person name="Ehlers B."/>
            <person name="Leendertz F.H."/>
        </authorList>
    </citation>
    <scope>NUCLEOTIDE SEQUENCE [LARGE SCALE GENOMIC DNA]</scope>
    <source>
        <strain evidence="3 4">CGMCC 1.05381</strain>
    </source>
</reference>
<keyword evidence="4" id="KW-1185">Reference proteome</keyword>
<keyword evidence="1" id="KW-0378">Hydrolase</keyword>
<evidence type="ECO:0000313" key="3">
    <source>
        <dbReference type="EMBL" id="SOE53324.1"/>
    </source>
</evidence>
<accession>A0A2C8YRV5</accession>
<dbReference type="Gene3D" id="3.20.20.140">
    <property type="entry name" value="Metal-dependent hydrolases"/>
    <property type="match status" value="1"/>
</dbReference>
<dbReference type="SUPFAM" id="SSF51556">
    <property type="entry name" value="Metallo-dependent hydrolases"/>
    <property type="match status" value="1"/>
</dbReference>
<dbReference type="EMBL" id="OCST01000001">
    <property type="protein sequence ID" value="SOE53324.1"/>
    <property type="molecule type" value="Genomic_DNA"/>
</dbReference>
<gene>
    <name evidence="3" type="ORF">SAMN06296378_0536</name>
</gene>
<dbReference type="PANTHER" id="PTHR43794">
    <property type="entry name" value="AMINOHYDROLASE SSNA-RELATED"/>
    <property type="match status" value="1"/>
</dbReference>
<dbReference type="InterPro" id="IPR011059">
    <property type="entry name" value="Metal-dep_hydrolase_composite"/>
</dbReference>